<proteinExistence type="predicted"/>
<accession>A0A9X4KWN5</accession>
<gene>
    <name evidence="2" type="ORF">OMP40_24965</name>
</gene>
<dbReference type="Proteomes" id="UP001153404">
    <property type="component" value="Unassembled WGS sequence"/>
</dbReference>
<evidence type="ECO:0000313" key="3">
    <source>
        <dbReference type="Proteomes" id="UP001153404"/>
    </source>
</evidence>
<evidence type="ECO:0000313" key="2">
    <source>
        <dbReference type="EMBL" id="MDG0812240.1"/>
    </source>
</evidence>
<evidence type="ECO:0000256" key="1">
    <source>
        <dbReference type="SAM" id="MobiDB-lite"/>
    </source>
</evidence>
<protein>
    <submittedName>
        <fullName evidence="2">Uncharacterized protein</fullName>
    </submittedName>
</protein>
<dbReference type="RefSeq" id="WP_277535442.1">
    <property type="nucleotide sequence ID" value="NZ_JAPDIA010000008.1"/>
</dbReference>
<feature type="compositionally biased region" description="Acidic residues" evidence="1">
    <location>
        <begin position="18"/>
        <end position="44"/>
    </location>
</feature>
<organism evidence="2 3">
    <name type="scientific">Cohnella rhizosphaerae</name>
    <dbReference type="NCBI Taxonomy" id="1457232"/>
    <lineage>
        <taxon>Bacteria</taxon>
        <taxon>Bacillati</taxon>
        <taxon>Bacillota</taxon>
        <taxon>Bacilli</taxon>
        <taxon>Bacillales</taxon>
        <taxon>Paenibacillaceae</taxon>
        <taxon>Cohnella</taxon>
    </lineage>
</organism>
<feature type="region of interest" description="Disordered" evidence="1">
    <location>
        <begin position="1"/>
        <end position="89"/>
    </location>
</feature>
<dbReference type="EMBL" id="JAPDIA010000008">
    <property type="protein sequence ID" value="MDG0812240.1"/>
    <property type="molecule type" value="Genomic_DNA"/>
</dbReference>
<reference evidence="2" key="1">
    <citation type="submission" date="2022-10" db="EMBL/GenBank/DDBJ databases">
        <title>Comparative genomic analysis of Cohnella hashimotonis sp. nov., isolated from the International Space Station.</title>
        <authorList>
            <person name="Simpson A."/>
            <person name="Venkateswaran K."/>
        </authorList>
    </citation>
    <scope>NUCLEOTIDE SEQUENCE</scope>
    <source>
        <strain evidence="2">DSM 28161</strain>
    </source>
</reference>
<sequence>MIGSEEAEPSVGLAAGEADAEGEGDADAPGEGSAEFEAEGETDGDAPGVVAGAETDGLAGSVWEAEPEGPPQPARSAIAAADMATARSD</sequence>
<comment type="caution">
    <text evidence="2">The sequence shown here is derived from an EMBL/GenBank/DDBJ whole genome shotgun (WGS) entry which is preliminary data.</text>
</comment>
<dbReference type="AlphaFoldDB" id="A0A9X4KWN5"/>
<keyword evidence="3" id="KW-1185">Reference proteome</keyword>
<name>A0A9X4KWN5_9BACL</name>